<proteinExistence type="predicted"/>
<feature type="compositionally biased region" description="Basic and acidic residues" evidence="1">
    <location>
        <begin position="8"/>
        <end position="18"/>
    </location>
</feature>
<feature type="region of interest" description="Disordered" evidence="1">
    <location>
        <begin position="232"/>
        <end position="253"/>
    </location>
</feature>
<name>A0A0M0J577_9EUKA</name>
<dbReference type="SUPFAM" id="SSF57933">
    <property type="entry name" value="TAZ domain"/>
    <property type="match status" value="1"/>
</dbReference>
<comment type="caution">
    <text evidence="2">The sequence shown here is derived from an EMBL/GenBank/DDBJ whole genome shotgun (WGS) entry which is preliminary data.</text>
</comment>
<dbReference type="EMBL" id="JWZX01003346">
    <property type="protein sequence ID" value="KOO21640.1"/>
    <property type="molecule type" value="Genomic_DNA"/>
</dbReference>
<gene>
    <name evidence="2" type="ORF">Ctob_000957</name>
</gene>
<feature type="compositionally biased region" description="Polar residues" evidence="1">
    <location>
        <begin position="236"/>
        <end position="253"/>
    </location>
</feature>
<feature type="region of interest" description="Disordered" evidence="1">
    <location>
        <begin position="122"/>
        <end position="165"/>
    </location>
</feature>
<dbReference type="Gene3D" id="1.20.1020.10">
    <property type="entry name" value="TAZ domain"/>
    <property type="match status" value="1"/>
</dbReference>
<reference evidence="3" key="1">
    <citation type="journal article" date="2015" name="PLoS Genet.">
        <title>Genome Sequence and Transcriptome Analyses of Chrysochromulina tobin: Metabolic Tools for Enhanced Algal Fitness in the Prominent Order Prymnesiales (Haptophyceae).</title>
        <authorList>
            <person name="Hovde B.T."/>
            <person name="Deodato C.R."/>
            <person name="Hunsperger H.M."/>
            <person name="Ryken S.A."/>
            <person name="Yost W."/>
            <person name="Jha R.K."/>
            <person name="Patterson J."/>
            <person name="Monnat R.J. Jr."/>
            <person name="Barlow S.B."/>
            <person name="Starkenburg S.R."/>
            <person name="Cattolico R.A."/>
        </authorList>
    </citation>
    <scope>NUCLEOTIDE SEQUENCE</scope>
    <source>
        <strain evidence="3">CCMP291</strain>
    </source>
</reference>
<accession>A0A0M0J577</accession>
<organism evidence="2 3">
    <name type="scientific">Chrysochromulina tobinii</name>
    <dbReference type="NCBI Taxonomy" id="1460289"/>
    <lineage>
        <taxon>Eukaryota</taxon>
        <taxon>Haptista</taxon>
        <taxon>Haptophyta</taxon>
        <taxon>Prymnesiophyceae</taxon>
        <taxon>Prymnesiales</taxon>
        <taxon>Chrysochromulinaceae</taxon>
        <taxon>Chrysochromulina</taxon>
    </lineage>
</organism>
<feature type="compositionally biased region" description="Low complexity" evidence="1">
    <location>
        <begin position="122"/>
        <end position="133"/>
    </location>
</feature>
<feature type="compositionally biased region" description="Low complexity" evidence="1">
    <location>
        <begin position="149"/>
        <end position="159"/>
    </location>
</feature>
<protein>
    <submittedName>
        <fullName evidence="2">Uncharacterized protein</fullName>
    </submittedName>
</protein>
<evidence type="ECO:0000256" key="1">
    <source>
        <dbReference type="SAM" id="MobiDB-lite"/>
    </source>
</evidence>
<sequence length="253" mass="27370">MSINPNKRKPEPENELATHAKRSTAAADFSGIRLPVEDLMAVLRADAGLQPADWDRLQDLHGQYDAGTLSRRDFVDNMAAIIGSTNKLFTMVKMALSKSASVAALGADAILPLRRIALQRMSSTTSSASSSSTPGGHEVASILGPNRPPSSSRTRSGPGVASPSTPAIHTLVHSFHCDDDDCDRPKCRELKLVLKRMEAHVGTCPAWRTPLGVPVKECKTCRLWKTLTRTVDTRNRATQPQEVRSSSPASTLH</sequence>
<feature type="region of interest" description="Disordered" evidence="1">
    <location>
        <begin position="1"/>
        <end position="22"/>
    </location>
</feature>
<dbReference type="InterPro" id="IPR035898">
    <property type="entry name" value="TAZ_dom_sf"/>
</dbReference>
<dbReference type="Proteomes" id="UP000037460">
    <property type="component" value="Unassembled WGS sequence"/>
</dbReference>
<dbReference type="AlphaFoldDB" id="A0A0M0J577"/>
<keyword evidence="3" id="KW-1185">Reference proteome</keyword>
<evidence type="ECO:0000313" key="3">
    <source>
        <dbReference type="Proteomes" id="UP000037460"/>
    </source>
</evidence>
<evidence type="ECO:0000313" key="2">
    <source>
        <dbReference type="EMBL" id="KOO21640.1"/>
    </source>
</evidence>